<dbReference type="Gene3D" id="2.130.10.10">
    <property type="entry name" value="YVTN repeat-like/Quinoprotein amine dehydrogenase"/>
    <property type="match status" value="1"/>
</dbReference>
<dbReference type="UniPathway" id="UPA00988"/>
<evidence type="ECO:0000259" key="10">
    <source>
        <dbReference type="Pfam" id="PF23925"/>
    </source>
</evidence>
<evidence type="ECO:0000259" key="11">
    <source>
        <dbReference type="Pfam" id="PF23936"/>
    </source>
</evidence>
<accession>A0A6V7GV07</accession>
<comment type="subcellular location">
    <subcellularLocation>
        <location evidence="1">Cytoplasm</location>
    </subcellularLocation>
</comment>
<dbReference type="Pfam" id="PF23936">
    <property type="entry name" value="HB_ELP1"/>
    <property type="match status" value="1"/>
</dbReference>
<evidence type="ECO:0000256" key="4">
    <source>
        <dbReference type="ARBA" id="ARBA00022490"/>
    </source>
</evidence>
<evidence type="ECO:0000259" key="8">
    <source>
        <dbReference type="Pfam" id="PF23797"/>
    </source>
</evidence>
<dbReference type="Pfam" id="PF23878">
    <property type="entry name" value="TPR_ELP1"/>
    <property type="match status" value="1"/>
</dbReference>
<dbReference type="InterPro" id="IPR015943">
    <property type="entry name" value="WD40/YVTN_repeat-like_dom_sf"/>
</dbReference>
<evidence type="ECO:0000256" key="3">
    <source>
        <dbReference type="ARBA" id="ARBA00006086"/>
    </source>
</evidence>
<dbReference type="OrthoDB" id="40048at2759"/>
<dbReference type="GO" id="GO:0000049">
    <property type="term" value="F:tRNA binding"/>
    <property type="evidence" value="ECO:0007669"/>
    <property type="project" value="TreeGrafter"/>
</dbReference>
<dbReference type="GO" id="GO:0033588">
    <property type="term" value="C:elongator holoenzyme complex"/>
    <property type="evidence" value="ECO:0007669"/>
    <property type="project" value="InterPro"/>
</dbReference>
<evidence type="ECO:0000313" key="13">
    <source>
        <dbReference type="Proteomes" id="UP000752696"/>
    </source>
</evidence>
<organism evidence="12 13">
    <name type="scientific">Heterotrigona itama</name>
    <dbReference type="NCBI Taxonomy" id="395501"/>
    <lineage>
        <taxon>Eukaryota</taxon>
        <taxon>Metazoa</taxon>
        <taxon>Ecdysozoa</taxon>
        <taxon>Arthropoda</taxon>
        <taxon>Hexapoda</taxon>
        <taxon>Insecta</taxon>
        <taxon>Pterygota</taxon>
        <taxon>Neoptera</taxon>
        <taxon>Endopterygota</taxon>
        <taxon>Hymenoptera</taxon>
        <taxon>Apocrita</taxon>
        <taxon>Aculeata</taxon>
        <taxon>Apoidea</taxon>
        <taxon>Anthophila</taxon>
        <taxon>Apidae</taxon>
        <taxon>Heterotrigona</taxon>
    </lineage>
</organism>
<reference evidence="12" key="1">
    <citation type="submission" date="2020-07" db="EMBL/GenBank/DDBJ databases">
        <authorList>
            <person name="Nazaruddin N."/>
        </authorList>
    </citation>
    <scope>NUCLEOTIDE SEQUENCE</scope>
</reference>
<dbReference type="SUPFAM" id="SSF69322">
    <property type="entry name" value="Tricorn protease domain 2"/>
    <property type="match status" value="1"/>
</dbReference>
<evidence type="ECO:0000256" key="2">
    <source>
        <dbReference type="ARBA" id="ARBA00005043"/>
    </source>
</evidence>
<feature type="non-terminal residue" evidence="12">
    <location>
        <position position="1"/>
    </location>
</feature>
<dbReference type="GO" id="GO:0005829">
    <property type="term" value="C:cytosol"/>
    <property type="evidence" value="ECO:0007669"/>
    <property type="project" value="TreeGrafter"/>
</dbReference>
<feature type="domain" description="ELP1 three-helical bundle" evidence="11">
    <location>
        <begin position="1088"/>
        <end position="1273"/>
    </location>
</feature>
<feature type="domain" description="ELP1 TPR" evidence="9">
    <location>
        <begin position="916"/>
        <end position="1078"/>
    </location>
</feature>
<dbReference type="PANTHER" id="PTHR12747">
    <property type="entry name" value="ELONGATOR COMPLEX PROTEIN 1"/>
    <property type="match status" value="1"/>
</dbReference>
<keyword evidence="13" id="KW-1185">Reference proteome</keyword>
<dbReference type="InterPro" id="IPR056164">
    <property type="entry name" value="Beta-prop_ELP1_1st"/>
</dbReference>
<evidence type="ECO:0000313" key="12">
    <source>
        <dbReference type="EMBL" id="CAD1468764.1"/>
    </source>
</evidence>
<dbReference type="InterPro" id="IPR011990">
    <property type="entry name" value="TPR-like_helical_dom_sf"/>
</dbReference>
<dbReference type="Pfam" id="PF23797">
    <property type="entry name" value="Beta-prop_ELP1_2nd"/>
    <property type="match status" value="1"/>
</dbReference>
<dbReference type="Proteomes" id="UP000752696">
    <property type="component" value="Unassembled WGS sequence"/>
</dbReference>
<comment type="pathway">
    <text evidence="2">tRNA modification; 5-methoxycarbonylmethyl-2-thiouridine-tRNA biosynthesis.</text>
</comment>
<feature type="domain" description="ELP1 alpha-solenoid" evidence="10">
    <location>
        <begin position="703"/>
        <end position="908"/>
    </location>
</feature>
<proteinExistence type="inferred from homology"/>
<dbReference type="InterPro" id="IPR056165">
    <property type="entry name" value="Beta-prop_ELP1_2nd"/>
</dbReference>
<dbReference type="Gene3D" id="1.25.40.10">
    <property type="entry name" value="Tetratricopeptide repeat domain"/>
    <property type="match status" value="1"/>
</dbReference>
<gene>
    <name evidence="12" type="ORF">MHI_LOCUS67250</name>
</gene>
<dbReference type="InterPro" id="IPR056166">
    <property type="entry name" value="TPR_ELP1"/>
</dbReference>
<feature type="domain" description="ELP1 N-terminal second beta-propeller" evidence="8">
    <location>
        <begin position="391"/>
        <end position="679"/>
    </location>
</feature>
<dbReference type="EMBL" id="CAJDYZ010001331">
    <property type="protein sequence ID" value="CAD1468764.1"/>
    <property type="molecule type" value="Genomic_DNA"/>
</dbReference>
<evidence type="ECO:0000259" key="9">
    <source>
        <dbReference type="Pfam" id="PF23878"/>
    </source>
</evidence>
<keyword evidence="4" id="KW-0963">Cytoplasm</keyword>
<dbReference type="GO" id="GO:0002926">
    <property type="term" value="P:tRNA wobble base 5-methoxycarbonylmethyl-2-thiouridinylation"/>
    <property type="evidence" value="ECO:0007669"/>
    <property type="project" value="TreeGrafter"/>
</dbReference>
<evidence type="ECO:0000256" key="6">
    <source>
        <dbReference type="ARBA" id="ARBA00029535"/>
    </source>
</evidence>
<dbReference type="Pfam" id="PF23925">
    <property type="entry name" value="A-sol_ELP1"/>
    <property type="match status" value="1"/>
</dbReference>
<comment type="similarity">
    <text evidence="3">Belongs to the ELP1/IKA1 family.</text>
</comment>
<dbReference type="Pfam" id="PF04762">
    <property type="entry name" value="Beta-prop_ELP1_1st"/>
    <property type="match status" value="1"/>
</dbReference>
<sequence>TLYVTMKNLLVRQRASRVLKVLENQTTNSSDLNTLYAIDSSNDDFYILSNNKLYKVPSNRVEDTSFFNIDENLEFISLEYCSMTQELYGACKSGSILRLNVEPEFKYELITDLSTDLQCMKLSPDHEMIVLATVDGIVITMVSTFQIISEVDLHEQHFGQKQFVTVGWGKKETQFHGSEGKKGAIAKSTEINENNTDDGSYRITWREDGSLFAVGFLHRKNKVRQFKVFNREGILLYTSEAANGLEESLSWKPSGSLIAATQISQNKHLVVFFEKNGLKHKEFSLSFKPKETRVKDLFWSPDSEILTIWCQIQADCSSVLQLWTENNYHWYLKQSIKFPMDNSLVYATWSTTSYSKKLIILTRKELITCDYNWSVNHSRGLTVHDKSVVGVIDGNKSLMTGLRAGVVPPPMAHQILDTSESINVIVFAPDIRNKTNWMDSNTFFCVTVNKKLIFYRHLVDAFLLEYKHIGTYDIKWDITLDYESSFYDMHHFLWLNENNVLCSLSMNDQSFLCVLMLNAIDQTQGQVILNQMHVMDGLIQHIVPSPDSDEAYIIVNNSIVKYTRDTELIPISIELQKYTYKVEVVKISGKHMILSLYHRNCFAINGKQIANNITSFFVHSEFLLLTTAQNTLVCVHLNESDFEELMKQDLTVKPWENELNDKSFLDTNIRRLERGSQLIAAIPKDSKTVLQMPRGNLECIQPRTLSLHIIGYHLDNYDYLSAFDLMRRQRINLNLIYDHNPKKFIENANTFVDQISKVSWLSLFLSELTDEDVTLTIYANYYRRHRLESNNLQLNKIESICGLLRNIMEERNSANHLIQPILISLVKDKRKQGMEAALTKIKEIQKLEEKCMENKECISDEALKYLLYIVDVNVLFDIALGMYDFDLTMFIASKSQKDPKEYIPFLNDFRNLDENYMKYSIDLHLKRYESALEHITKESNRFNEAVNLICNHNLYTKALKLFEKESKEYKEVAKIYGEFLLKKQCYHEAGVMFRRSGDLKEALNAYKLATSWQDVIILSTQMELSEAEKDVIHHNLVKCLETDKKYEEAAYILMNYLGDTREAIIFLCNGKQWKDALRITHDTNNLELIESHIEPSVYEYADHALSQIRKNKQDFEQHKSRLAIVRHNISQRNAKSYNEILCDNESIYDRGISDILSDTSSVVGSTLSQISKSSITSGYTCVCICYFRKSYRSSKNRRKQERKLLSLKEGSVFEDLALIQTLYQIISNTYKEQNDVHILIQMLVHFDDDDYAKNIQNCMEELLLTIEKSKSEIWDKSAPSSLTEMYYFSNNLSLKSNPSQIPNISHLIPFCRNFTEFKQRSFGK</sequence>
<name>A0A6V7GV07_9HYME</name>
<evidence type="ECO:0000256" key="5">
    <source>
        <dbReference type="ARBA" id="ARBA00022694"/>
    </source>
</evidence>
<feature type="non-terminal residue" evidence="12">
    <location>
        <position position="1324"/>
    </location>
</feature>
<protein>
    <recommendedName>
        <fullName evidence="6">Elongator complex protein 1</fullName>
    </recommendedName>
</protein>
<feature type="domain" description="ELP1 first N-terminal beta-propeller" evidence="7">
    <location>
        <begin position="6"/>
        <end position="350"/>
    </location>
</feature>
<dbReference type="InterPro" id="IPR056169">
    <property type="entry name" value="HB_ELP1"/>
</dbReference>
<evidence type="ECO:0000256" key="1">
    <source>
        <dbReference type="ARBA" id="ARBA00004496"/>
    </source>
</evidence>
<dbReference type="PANTHER" id="PTHR12747:SF0">
    <property type="entry name" value="ELONGATOR COMPLEX PROTEIN 1"/>
    <property type="match status" value="1"/>
</dbReference>
<dbReference type="InterPro" id="IPR006849">
    <property type="entry name" value="Elp1"/>
</dbReference>
<comment type="caution">
    <text evidence="12">The sequence shown here is derived from an EMBL/GenBank/DDBJ whole genome shotgun (WGS) entry which is preliminary data.</text>
</comment>
<keyword evidence="5" id="KW-0819">tRNA processing</keyword>
<dbReference type="PIRSF" id="PIRSF017233">
    <property type="entry name" value="IKAP"/>
    <property type="match status" value="1"/>
</dbReference>
<dbReference type="InterPro" id="IPR056167">
    <property type="entry name" value="A-sol_ELP1"/>
</dbReference>
<evidence type="ECO:0000259" key="7">
    <source>
        <dbReference type="Pfam" id="PF04762"/>
    </source>
</evidence>
<dbReference type="SUPFAM" id="SSF48452">
    <property type="entry name" value="TPR-like"/>
    <property type="match status" value="1"/>
</dbReference>